<feature type="domain" description="Enolase C-terminal TIM barrel" evidence="12">
    <location>
        <begin position="140"/>
        <end position="418"/>
    </location>
</feature>
<feature type="binding site" evidence="11">
    <location>
        <position position="336"/>
    </location>
    <ligand>
        <name>(2R)-2-phosphoglycerate</name>
        <dbReference type="ChEBI" id="CHEBI:58289"/>
    </ligand>
</feature>
<dbReference type="RefSeq" id="WP_158349905.1">
    <property type="nucleotide sequence ID" value="NZ_JAHQCX010000002.1"/>
</dbReference>
<dbReference type="Pfam" id="PF00113">
    <property type="entry name" value="Enolase_C"/>
    <property type="match status" value="1"/>
</dbReference>
<dbReference type="SFLD" id="SFLDS00001">
    <property type="entry name" value="Enolase"/>
    <property type="match status" value="1"/>
</dbReference>
<dbReference type="PIRSF" id="PIRSF001400">
    <property type="entry name" value="Enolase"/>
    <property type="match status" value="1"/>
</dbReference>
<evidence type="ECO:0000313" key="15">
    <source>
        <dbReference type="Proteomes" id="UP001314681"/>
    </source>
</evidence>
<evidence type="ECO:0000256" key="10">
    <source>
        <dbReference type="ARBA" id="ARBA00048951"/>
    </source>
</evidence>
<keyword evidence="6 11" id="KW-0479">Metal-binding</keyword>
<dbReference type="Gene3D" id="3.30.390.10">
    <property type="entry name" value="Enolase-like, N-terminal domain"/>
    <property type="match status" value="1"/>
</dbReference>
<evidence type="ECO:0000259" key="12">
    <source>
        <dbReference type="SMART" id="SM01192"/>
    </source>
</evidence>
<evidence type="ECO:0000256" key="5">
    <source>
        <dbReference type="ARBA" id="ARBA00022525"/>
    </source>
</evidence>
<dbReference type="SMART" id="SM01192">
    <property type="entry name" value="Enolase_C"/>
    <property type="match status" value="1"/>
</dbReference>
<feature type="active site" description="Proton acceptor" evidence="11">
    <location>
        <position position="336"/>
    </location>
</feature>
<comment type="catalytic activity">
    <reaction evidence="10">
        <text>(2R)-2-phosphoglycerate = phosphoenolpyruvate + H2O</text>
        <dbReference type="Rhea" id="RHEA:10164"/>
        <dbReference type="ChEBI" id="CHEBI:15377"/>
        <dbReference type="ChEBI" id="CHEBI:58289"/>
        <dbReference type="ChEBI" id="CHEBI:58702"/>
        <dbReference type="EC" id="4.2.1.11"/>
    </reaction>
    <physiologicalReaction direction="left-to-right" evidence="10">
        <dbReference type="Rhea" id="RHEA:10165"/>
    </physiologicalReaction>
</comment>
<dbReference type="EC" id="4.2.1.11" evidence="3 11"/>
<comment type="pathway">
    <text evidence="1 11">Carbohydrate degradation; glycolysis; pyruvate from D-glyceraldehyde 3-phosphate: step 4/5.</text>
</comment>
<keyword evidence="9 11" id="KW-0456">Lyase</keyword>
<dbReference type="InterPro" id="IPR029017">
    <property type="entry name" value="Enolase-like_N"/>
</dbReference>
<evidence type="ECO:0000256" key="1">
    <source>
        <dbReference type="ARBA" id="ARBA00005031"/>
    </source>
</evidence>
<feature type="binding site" evidence="11">
    <location>
        <position position="387"/>
    </location>
    <ligand>
        <name>(2R)-2-phosphoglycerate</name>
        <dbReference type="ChEBI" id="CHEBI:58289"/>
    </ligand>
</feature>
<dbReference type="Proteomes" id="UP001314681">
    <property type="component" value="Unassembled WGS sequence"/>
</dbReference>
<evidence type="ECO:0000256" key="2">
    <source>
        <dbReference type="ARBA" id="ARBA00009604"/>
    </source>
</evidence>
<dbReference type="PANTHER" id="PTHR11902:SF1">
    <property type="entry name" value="ENOLASE"/>
    <property type="match status" value="1"/>
</dbReference>
<comment type="cofactor">
    <cofactor evidence="11">
        <name>Mg(2+)</name>
        <dbReference type="ChEBI" id="CHEBI:18420"/>
    </cofactor>
    <text evidence="11">Binds a second Mg(2+) ion via substrate during catalysis.</text>
</comment>
<evidence type="ECO:0000313" key="14">
    <source>
        <dbReference type="EMBL" id="MBU9725282.1"/>
    </source>
</evidence>
<comment type="function">
    <text evidence="11">Catalyzes the reversible conversion of 2-phosphoglycerate (2-PG) into phosphoenolpyruvate (PEP). It is essential for the degradation of carbohydrates via glycolysis.</text>
</comment>
<dbReference type="HAMAP" id="MF_00318">
    <property type="entry name" value="Enolase"/>
    <property type="match status" value="1"/>
</dbReference>
<dbReference type="SUPFAM" id="SSF51604">
    <property type="entry name" value="Enolase C-terminal domain-like"/>
    <property type="match status" value="1"/>
</dbReference>
<dbReference type="Pfam" id="PF03952">
    <property type="entry name" value="Enolase_N"/>
    <property type="match status" value="1"/>
</dbReference>
<reference evidence="14 15" key="1">
    <citation type="submission" date="2021-06" db="EMBL/GenBank/DDBJ databases">
        <title>Description of novel taxa of the family Lachnospiraceae.</title>
        <authorList>
            <person name="Chaplin A.V."/>
            <person name="Sokolova S.R."/>
            <person name="Pikina A.P."/>
            <person name="Korzhanova M."/>
            <person name="Belova V."/>
            <person name="Korostin D."/>
            <person name="Efimov B.A."/>
        </authorList>
    </citation>
    <scope>NUCLEOTIDE SEQUENCE [LARGE SCALE GENOMIC DNA]</scope>
    <source>
        <strain evidence="14 15">ASD4241</strain>
    </source>
</reference>
<evidence type="ECO:0000256" key="6">
    <source>
        <dbReference type="ARBA" id="ARBA00022723"/>
    </source>
</evidence>
<dbReference type="InterPro" id="IPR020811">
    <property type="entry name" value="Enolase_N"/>
</dbReference>
<keyword evidence="5 11" id="KW-0964">Secreted</keyword>
<evidence type="ECO:0000256" key="7">
    <source>
        <dbReference type="ARBA" id="ARBA00022842"/>
    </source>
</evidence>
<evidence type="ECO:0000256" key="8">
    <source>
        <dbReference type="ARBA" id="ARBA00023152"/>
    </source>
</evidence>
<dbReference type="InterPro" id="IPR000941">
    <property type="entry name" value="Enolase"/>
</dbReference>
<feature type="binding site" evidence="11">
    <location>
        <position position="285"/>
    </location>
    <ligand>
        <name>Mg(2+)</name>
        <dbReference type="ChEBI" id="CHEBI:18420"/>
    </ligand>
</feature>
<dbReference type="Gene3D" id="3.20.20.120">
    <property type="entry name" value="Enolase-like C-terminal domain"/>
    <property type="match status" value="1"/>
</dbReference>
<feature type="domain" description="Enolase N-terminal" evidence="13">
    <location>
        <begin position="5"/>
        <end position="135"/>
    </location>
</feature>
<protein>
    <recommendedName>
        <fullName evidence="4 11">Enolase</fullName>
        <ecNumber evidence="3 11">4.2.1.11</ecNumber>
    </recommendedName>
    <alternativeName>
        <fullName evidence="11">2-phospho-D-glycerate hydro-lyase</fullName>
    </alternativeName>
    <alternativeName>
        <fullName evidence="11">2-phosphoglycerate dehydratase</fullName>
    </alternativeName>
</protein>
<gene>
    <name evidence="11" type="primary">eno</name>
    <name evidence="14" type="ORF">KTH90_04555</name>
</gene>
<accession>A0ABS6K449</accession>
<evidence type="ECO:0000259" key="13">
    <source>
        <dbReference type="SMART" id="SM01193"/>
    </source>
</evidence>
<keyword evidence="8 11" id="KW-0324">Glycolysis</keyword>
<evidence type="ECO:0000256" key="4">
    <source>
        <dbReference type="ARBA" id="ARBA00017068"/>
    </source>
</evidence>
<feature type="binding site" evidence="11">
    <location>
        <position position="311"/>
    </location>
    <ligand>
        <name>Mg(2+)</name>
        <dbReference type="ChEBI" id="CHEBI:18420"/>
    </ligand>
</feature>
<comment type="caution">
    <text evidence="11">Lacks conserved residue(s) required for the propagation of feature annotation.</text>
</comment>
<comment type="similarity">
    <text evidence="2 11">Belongs to the enolase family.</text>
</comment>
<name>A0ABS6K449_9FIRM</name>
<dbReference type="InterPro" id="IPR036849">
    <property type="entry name" value="Enolase-like_C_sf"/>
</dbReference>
<evidence type="ECO:0000256" key="11">
    <source>
        <dbReference type="HAMAP-Rule" id="MF_00318"/>
    </source>
</evidence>
<dbReference type="EMBL" id="JAHQCX010000002">
    <property type="protein sequence ID" value="MBU9725282.1"/>
    <property type="molecule type" value="Genomic_DNA"/>
</dbReference>
<dbReference type="SMART" id="SM01193">
    <property type="entry name" value="Enolase_N"/>
    <property type="match status" value="1"/>
</dbReference>
<keyword evidence="15" id="KW-1185">Reference proteome</keyword>
<keyword evidence="11" id="KW-0963">Cytoplasm</keyword>
<evidence type="ECO:0000256" key="9">
    <source>
        <dbReference type="ARBA" id="ARBA00023239"/>
    </source>
</evidence>
<dbReference type="PRINTS" id="PR00148">
    <property type="entry name" value="ENOLASE"/>
</dbReference>
<comment type="caution">
    <text evidence="14">The sequence shown here is derived from an EMBL/GenBank/DDBJ whole genome shotgun (WGS) entry which is preliminary data.</text>
</comment>
<sequence length="426" mass="46762">MKSEIVSIHARQVLDCKCRPMVEVDVVTEDGSAGRGCAPTGSSVGAAEAYVLRDEDKKEYHGLGVRKAVENVNRIIAPALLGKDVECLADIDAVMLELDGTPGKTRLGGNAIYSVSIACFRAAAALNKKPLYEYIAGRKIKTVPVPSFNIVNGGRYENLTQPFNEFIIMPYGADHIDQAVEMGVLVFQELEAVLGKYLGHKPAVAPSYGYAAPSGDPEVVLELMEETVKRCGWQGRIGFALDCASSEMYEKETNSYLLKGRRISADEMIAYSEKLTERFPFVFIEDLLDEEDWEAYERAHQRIRLTNLIGDDLVATNLDRLKKAYQMSALDGFILKPNQVGTITEAMDTYRFARKNGMLAIPSGRAGGVIGDVVMDLALGLEVGFIKNGAPRSGERIDKLNVLMRACDMNPGCSISDIRGLLKFKK</sequence>
<evidence type="ECO:0000256" key="3">
    <source>
        <dbReference type="ARBA" id="ARBA00012058"/>
    </source>
</evidence>
<organism evidence="14 15">
    <name type="scientific">Diplocloster modestus</name>
    <dbReference type="NCBI Taxonomy" id="2850322"/>
    <lineage>
        <taxon>Bacteria</taxon>
        <taxon>Bacillati</taxon>
        <taxon>Bacillota</taxon>
        <taxon>Clostridia</taxon>
        <taxon>Lachnospirales</taxon>
        <taxon>Lachnospiraceae</taxon>
        <taxon>Diplocloster</taxon>
    </lineage>
</organism>
<feature type="binding site" evidence="11">
    <location>
        <position position="365"/>
    </location>
    <ligand>
        <name>(2R)-2-phosphoglycerate</name>
        <dbReference type="ChEBI" id="CHEBI:58289"/>
    </ligand>
</feature>
<dbReference type="SUPFAM" id="SSF54826">
    <property type="entry name" value="Enolase N-terminal domain-like"/>
    <property type="match status" value="1"/>
</dbReference>
<dbReference type="PANTHER" id="PTHR11902">
    <property type="entry name" value="ENOLASE"/>
    <property type="match status" value="1"/>
</dbReference>
<comment type="subcellular location">
    <subcellularLocation>
        <location evidence="11">Cytoplasm</location>
    </subcellularLocation>
    <subcellularLocation>
        <location evidence="11">Secreted</location>
    </subcellularLocation>
    <subcellularLocation>
        <location evidence="11">Cell surface</location>
    </subcellularLocation>
    <text evidence="11">Fractions of enolase are present in both the cytoplasm and on the cell surface.</text>
</comment>
<proteinExistence type="inferred from homology"/>
<keyword evidence="7 11" id="KW-0460">Magnesium</keyword>
<dbReference type="InterPro" id="IPR020810">
    <property type="entry name" value="Enolase_C"/>
</dbReference>
<feature type="binding site" evidence="11">
    <location>
        <position position="242"/>
    </location>
    <ligand>
        <name>Mg(2+)</name>
        <dbReference type="ChEBI" id="CHEBI:18420"/>
    </ligand>
</feature>